<dbReference type="Gene3D" id="1.10.8.10">
    <property type="entry name" value="DNA helicase RuvA subunit, C-terminal domain"/>
    <property type="match status" value="1"/>
</dbReference>
<keyword evidence="1" id="KW-0472">Membrane</keyword>
<feature type="domain" description="UBA" evidence="2">
    <location>
        <begin position="245"/>
        <end position="284"/>
    </location>
</feature>
<proteinExistence type="predicted"/>
<reference evidence="4" key="1">
    <citation type="journal article" date="2023" name="Commun. Biol.">
        <title>Genome analysis of Parmales, the sister group of diatoms, reveals the evolutionary specialization of diatoms from phago-mixotrophs to photoautotrophs.</title>
        <authorList>
            <person name="Ban H."/>
            <person name="Sato S."/>
            <person name="Yoshikawa S."/>
            <person name="Yamada K."/>
            <person name="Nakamura Y."/>
            <person name="Ichinomiya M."/>
            <person name="Sato N."/>
            <person name="Blanc-Mathieu R."/>
            <person name="Endo H."/>
            <person name="Kuwata A."/>
            <person name="Ogata H."/>
        </authorList>
    </citation>
    <scope>NUCLEOTIDE SEQUENCE [LARGE SCALE GENOMIC DNA]</scope>
    <source>
        <strain evidence="4">NIES 3700</strain>
    </source>
</reference>
<dbReference type="Proteomes" id="UP001165122">
    <property type="component" value="Unassembled WGS sequence"/>
</dbReference>
<evidence type="ECO:0000313" key="3">
    <source>
        <dbReference type="EMBL" id="GMH55851.1"/>
    </source>
</evidence>
<dbReference type="SUPFAM" id="SSF46934">
    <property type="entry name" value="UBA-like"/>
    <property type="match status" value="1"/>
</dbReference>
<name>A0A9W6ZMT9_9STRA</name>
<feature type="transmembrane region" description="Helical" evidence="1">
    <location>
        <begin position="36"/>
        <end position="55"/>
    </location>
</feature>
<evidence type="ECO:0000256" key="1">
    <source>
        <dbReference type="SAM" id="Phobius"/>
    </source>
</evidence>
<dbReference type="AlphaFoldDB" id="A0A9W6ZMT9"/>
<feature type="transmembrane region" description="Helical" evidence="1">
    <location>
        <begin position="67"/>
        <end position="85"/>
    </location>
</feature>
<protein>
    <recommendedName>
        <fullName evidence="2">UBA domain-containing protein</fullName>
    </recommendedName>
</protein>
<gene>
    <name evidence="3" type="ORF">TrLO_g6525</name>
</gene>
<accession>A0A9W6ZMT9</accession>
<dbReference type="InterPro" id="IPR015940">
    <property type="entry name" value="UBA"/>
</dbReference>
<dbReference type="Pfam" id="PF00627">
    <property type="entry name" value="UBA"/>
    <property type="match status" value="1"/>
</dbReference>
<sequence length="284" mass="30146">MFVGTPVSKACVAWWIGAYVVGELCGGGVKKILSPLTSSTLSSLFLSTFLFFTISRPIERLLSPRKFTALLLLTSVLTGVWRFAVETSFNFKLGSENLGLIFSILPIYYNHHPSIHVQKIGSTSYSEKLMVYLLAAQCACHGGVGSLVGAGLGGIVGVGYCSEPGGRVRGWEVPEWVGRVVWRMGGRFLEEEEPRLTAGGFGGGGGGGVRAINIMEEQRRMMEQYGGFGGAGAGGRGGGMGMGREPPEEAVTNLIALGFERDAVVEALKGCDNNVEVAANRLMG</sequence>
<evidence type="ECO:0000259" key="2">
    <source>
        <dbReference type="PROSITE" id="PS50030"/>
    </source>
</evidence>
<keyword evidence="1" id="KW-1133">Transmembrane helix</keyword>
<dbReference type="InterPro" id="IPR009060">
    <property type="entry name" value="UBA-like_sf"/>
</dbReference>
<comment type="caution">
    <text evidence="3">The sequence shown here is derived from an EMBL/GenBank/DDBJ whole genome shotgun (WGS) entry which is preliminary data.</text>
</comment>
<dbReference type="SMART" id="SM00165">
    <property type="entry name" value="UBA"/>
    <property type="match status" value="1"/>
</dbReference>
<keyword evidence="1" id="KW-0812">Transmembrane</keyword>
<evidence type="ECO:0000313" key="4">
    <source>
        <dbReference type="Proteomes" id="UP001165122"/>
    </source>
</evidence>
<organism evidence="3 4">
    <name type="scientific">Triparma laevis f. longispina</name>
    <dbReference type="NCBI Taxonomy" id="1714387"/>
    <lineage>
        <taxon>Eukaryota</taxon>
        <taxon>Sar</taxon>
        <taxon>Stramenopiles</taxon>
        <taxon>Ochrophyta</taxon>
        <taxon>Bolidophyceae</taxon>
        <taxon>Parmales</taxon>
        <taxon>Triparmaceae</taxon>
        <taxon>Triparma</taxon>
    </lineage>
</organism>
<dbReference type="EMBL" id="BRXW01000448">
    <property type="protein sequence ID" value="GMH55851.1"/>
    <property type="molecule type" value="Genomic_DNA"/>
</dbReference>
<dbReference type="OrthoDB" id="272778at2759"/>
<keyword evidence="4" id="KW-1185">Reference proteome</keyword>
<dbReference type="PROSITE" id="PS50030">
    <property type="entry name" value="UBA"/>
    <property type="match status" value="1"/>
</dbReference>